<dbReference type="Proteomes" id="UP000249390">
    <property type="component" value="Unassembled WGS sequence"/>
</dbReference>
<organism evidence="2 3">
    <name type="scientific">Cuscuta australis</name>
    <dbReference type="NCBI Taxonomy" id="267555"/>
    <lineage>
        <taxon>Eukaryota</taxon>
        <taxon>Viridiplantae</taxon>
        <taxon>Streptophyta</taxon>
        <taxon>Embryophyta</taxon>
        <taxon>Tracheophyta</taxon>
        <taxon>Spermatophyta</taxon>
        <taxon>Magnoliopsida</taxon>
        <taxon>eudicotyledons</taxon>
        <taxon>Gunneridae</taxon>
        <taxon>Pentapetalae</taxon>
        <taxon>asterids</taxon>
        <taxon>lamiids</taxon>
        <taxon>Solanales</taxon>
        <taxon>Convolvulaceae</taxon>
        <taxon>Cuscuteae</taxon>
        <taxon>Cuscuta</taxon>
        <taxon>Cuscuta subgen. Grammica</taxon>
        <taxon>Cuscuta sect. Cleistogrammica</taxon>
    </lineage>
</organism>
<feature type="compositionally biased region" description="Basic residues" evidence="1">
    <location>
        <begin position="46"/>
        <end position="63"/>
    </location>
</feature>
<evidence type="ECO:0000313" key="3">
    <source>
        <dbReference type="Proteomes" id="UP000249390"/>
    </source>
</evidence>
<dbReference type="EMBL" id="NQVE01000190">
    <property type="protein sequence ID" value="RAL41141.1"/>
    <property type="molecule type" value="Genomic_DNA"/>
</dbReference>
<keyword evidence="3" id="KW-1185">Reference proteome</keyword>
<name>A0A328D9Z6_9ASTE</name>
<feature type="compositionally biased region" description="Basic and acidic residues" evidence="1">
    <location>
        <begin position="64"/>
        <end position="79"/>
    </location>
</feature>
<dbReference type="AlphaFoldDB" id="A0A328D9Z6"/>
<proteinExistence type="predicted"/>
<dbReference type="PANTHER" id="PTHR36387:SF2">
    <property type="entry name" value="UDP-N-ACETYLMURAMOYL-L-ALANYL-D-GLUTAMATE-2, 6-DIAMINOPIMELATE LIGASE"/>
    <property type="match status" value="1"/>
</dbReference>
<feature type="compositionally biased region" description="Basic and acidic residues" evidence="1">
    <location>
        <begin position="23"/>
        <end position="45"/>
    </location>
</feature>
<gene>
    <name evidence="2" type="ORF">DM860_017690</name>
</gene>
<dbReference type="PANTHER" id="PTHR36387">
    <property type="entry name" value="UDP-N-ACETYLMURAMOYL-L-ALANYL-D-GLUTAMATE-2, 6-DIAMINOPIMELATE LIGASE"/>
    <property type="match status" value="1"/>
</dbReference>
<evidence type="ECO:0000256" key="1">
    <source>
        <dbReference type="SAM" id="MobiDB-lite"/>
    </source>
</evidence>
<feature type="compositionally biased region" description="Basic residues" evidence="1">
    <location>
        <begin position="118"/>
        <end position="129"/>
    </location>
</feature>
<accession>A0A328D9Z6</accession>
<comment type="caution">
    <text evidence="2">The sequence shown here is derived from an EMBL/GenBank/DDBJ whole genome shotgun (WGS) entry which is preliminary data.</text>
</comment>
<feature type="region of interest" description="Disordered" evidence="1">
    <location>
        <begin position="1"/>
        <end position="147"/>
    </location>
</feature>
<evidence type="ECO:0000313" key="2">
    <source>
        <dbReference type="EMBL" id="RAL41141.1"/>
    </source>
</evidence>
<reference evidence="2 3" key="1">
    <citation type="submission" date="2018-06" db="EMBL/GenBank/DDBJ databases">
        <title>The Genome of Cuscuta australis (Dodder) Provides Insight into the Evolution of Plant Parasitism.</title>
        <authorList>
            <person name="Liu H."/>
        </authorList>
    </citation>
    <scope>NUCLEOTIDE SEQUENCE [LARGE SCALE GENOMIC DNA]</scope>
    <source>
        <strain evidence="3">cv. Yunnan</strain>
        <tissue evidence="2">Vines</tissue>
    </source>
</reference>
<sequence length="186" mass="20817">MAGRGDDSDSDSPEEVTAVQGIEKNEEIIKAERDSKARVVREAKERRRKWAKKLTPRPKQNKKAAKDETESKPQPHEESEGITTGGGMLPDSIIQMLVAREKKVFSSDSEEEEPKKSTGSKKKRPKKSGLKPVIIKEIPPPPCLDRSMDFLKKRKMHVQRSSAILNNSNQALRFLTSTGLLSGNKQ</sequence>
<protein>
    <submittedName>
        <fullName evidence="2">Uncharacterized protein</fullName>
    </submittedName>
</protein>